<dbReference type="PANTHER" id="PTHR11895">
    <property type="entry name" value="TRANSAMIDASE"/>
    <property type="match status" value="1"/>
</dbReference>
<organism evidence="2 3">
    <name type="scientific">Algoriphagus ornithinivorans</name>
    <dbReference type="NCBI Taxonomy" id="226506"/>
    <lineage>
        <taxon>Bacteria</taxon>
        <taxon>Pseudomonadati</taxon>
        <taxon>Bacteroidota</taxon>
        <taxon>Cytophagia</taxon>
        <taxon>Cytophagales</taxon>
        <taxon>Cyclobacteriaceae</taxon>
        <taxon>Algoriphagus</taxon>
    </lineage>
</organism>
<reference evidence="3" key="1">
    <citation type="submission" date="2016-10" db="EMBL/GenBank/DDBJ databases">
        <authorList>
            <person name="Varghese N."/>
            <person name="Submissions S."/>
        </authorList>
    </citation>
    <scope>NUCLEOTIDE SEQUENCE [LARGE SCALE GENOMIC DNA]</scope>
    <source>
        <strain evidence="3">DSM 15282</strain>
    </source>
</reference>
<dbReference type="PANTHER" id="PTHR11895:SF73">
    <property type="entry name" value="AMIDASE FAMILY PROTEIN"/>
    <property type="match status" value="1"/>
</dbReference>
<dbReference type="Proteomes" id="UP000199564">
    <property type="component" value="Unassembled WGS sequence"/>
</dbReference>
<dbReference type="InterPro" id="IPR000120">
    <property type="entry name" value="Amidase"/>
</dbReference>
<dbReference type="InterPro" id="IPR036928">
    <property type="entry name" value="AS_sf"/>
</dbReference>
<dbReference type="Pfam" id="PF01425">
    <property type="entry name" value="Amidase"/>
    <property type="match status" value="1"/>
</dbReference>
<dbReference type="Gene3D" id="3.90.1300.10">
    <property type="entry name" value="Amidase signature (AS) domain"/>
    <property type="match status" value="1"/>
</dbReference>
<dbReference type="STRING" id="226506.SAMN04488519_105227"/>
<dbReference type="GO" id="GO:0050567">
    <property type="term" value="F:glutaminyl-tRNA synthase (glutamine-hydrolyzing) activity"/>
    <property type="evidence" value="ECO:0007669"/>
    <property type="project" value="TreeGrafter"/>
</dbReference>
<evidence type="ECO:0000259" key="1">
    <source>
        <dbReference type="Pfam" id="PF01425"/>
    </source>
</evidence>
<dbReference type="SUPFAM" id="SSF75304">
    <property type="entry name" value="Amidase signature (AS) enzymes"/>
    <property type="match status" value="1"/>
</dbReference>
<proteinExistence type="predicted"/>
<feature type="domain" description="Amidase" evidence="1">
    <location>
        <begin position="142"/>
        <end position="495"/>
    </location>
</feature>
<protein>
    <submittedName>
        <fullName evidence="2">Asp-tRNAAsn/Glu-tRNAGln amidotransferase A subunit</fullName>
    </submittedName>
</protein>
<dbReference type="EMBL" id="FOVW01000005">
    <property type="protein sequence ID" value="SFO31535.1"/>
    <property type="molecule type" value="Genomic_DNA"/>
</dbReference>
<accession>A0A1I5G632</accession>
<evidence type="ECO:0000313" key="3">
    <source>
        <dbReference type="Proteomes" id="UP000199564"/>
    </source>
</evidence>
<dbReference type="InterPro" id="IPR023631">
    <property type="entry name" value="Amidase_dom"/>
</dbReference>
<keyword evidence="3" id="KW-1185">Reference proteome</keyword>
<dbReference type="RefSeq" id="WP_091653491.1">
    <property type="nucleotide sequence ID" value="NZ_FOVW01000005.1"/>
</dbReference>
<keyword evidence="2" id="KW-0808">Transferase</keyword>
<gene>
    <name evidence="2" type="ORF">SAMN04488519_105227</name>
</gene>
<dbReference type="PROSITE" id="PS51257">
    <property type="entry name" value="PROKAR_LIPOPROTEIN"/>
    <property type="match status" value="1"/>
</dbReference>
<sequence length="558" mass="60334">MEIKNRLKSGFFICLGAASCLALGFTFGKLSGEINPASIEGASDLIGISFSPAEKDSMVNTLKNQLNNLENSRKVSLDNSVAPSLVFNPLPKGFKPSLEQKTLNWGLANSADLPKSDVDIAFTPVHELAVLIKSGKLTSERLTKIYLDRIKTYSDTLQCLITLMEDSALEKARAMDSELKAGKYRGPLHGIPYGVKDLLAVKGTKTTWGAMPYKDQEIDETATIVTKLDDAGAVLVGKFTLGALAMGDVWYGGVTKNPWNLKQGSSGSSAGSASAVSAGLVPFAIGTETLGSIVSPSTRNGVTGLRPTYGRVSKHGAMALSWSMDKIGPISRSALDNGIVLAVINGQDDNDASSIQAAFNYDAKRDPKSLKVGYFKPFFEGERASANDQKVLETFKNIGIELHPLELNVSIPAGPIVMMLMAEGSAAFDELTRLGWDDQLVAQHRNAWPNLFRAARFIPATDYVNLSRQRTLLIQEMHELMKGYDVIVTPSFAGSQLQITNLTGHPALCMPNGFNESGSPTSITLLANLFEEEKLVILGSLIQKNTDWQTQRPPLFNQ</sequence>
<evidence type="ECO:0000313" key="2">
    <source>
        <dbReference type="EMBL" id="SFO31535.1"/>
    </source>
</evidence>
<name>A0A1I5G632_9BACT</name>
<dbReference type="GO" id="GO:0016740">
    <property type="term" value="F:transferase activity"/>
    <property type="evidence" value="ECO:0007669"/>
    <property type="project" value="UniProtKB-KW"/>
</dbReference>
<dbReference type="AlphaFoldDB" id="A0A1I5G632"/>